<dbReference type="Gene3D" id="1.10.10.10">
    <property type="entry name" value="Winged helix-like DNA-binding domain superfamily/Winged helix DNA-binding domain"/>
    <property type="match status" value="2"/>
</dbReference>
<dbReference type="InterPro" id="IPR036388">
    <property type="entry name" value="WH-like_DNA-bd_sf"/>
</dbReference>
<protein>
    <submittedName>
        <fullName evidence="2">Helix-turn-helix transcriptional regulator</fullName>
    </submittedName>
</protein>
<dbReference type="PANTHER" id="PTHR34293:SF1">
    <property type="entry name" value="HTH-TYPE TRANSCRIPTIONAL REGULATOR TRMBL2"/>
    <property type="match status" value="1"/>
</dbReference>
<dbReference type="InterPro" id="IPR051797">
    <property type="entry name" value="TrmB-like"/>
</dbReference>
<evidence type="ECO:0000313" key="3">
    <source>
        <dbReference type="Proteomes" id="UP001550853"/>
    </source>
</evidence>
<keyword evidence="3" id="KW-1185">Reference proteome</keyword>
<sequence length="324" mass="35810">MGLKTLHETVYEAMLRHPSWGVDELVAQLDLTESEVRAALDDLFELRLVRRSFEHTDRLLAVAPEMGLRTLLERQHDELLRQQRQMAERQASISRMITHIAARPVTAAQGDGSEQILGMDAIQRRLERLAEEATEEICTFMSGGAQAADSLEAARRNDARLLARGVTTRTIGLDSIRDHGPTLEHARWLTSLGGEFRTAPSLPPRMILADRRAALVPLDPDNTRKGVLWLTGPGVIASLTALFDQAWNQSTPLGADDPAPRPGLSEAERALLHLIGQGHTDEAAAGKLHISPRTARRMMAAIMERLEARSRFEAGLKAAQQGWL</sequence>
<evidence type="ECO:0000259" key="1">
    <source>
        <dbReference type="PROSITE" id="PS50043"/>
    </source>
</evidence>
<dbReference type="RefSeq" id="WP_211266184.1">
    <property type="nucleotide sequence ID" value="NZ_JBEZVI010000018.1"/>
</dbReference>
<dbReference type="Proteomes" id="UP001550853">
    <property type="component" value="Unassembled WGS sequence"/>
</dbReference>
<organism evidence="2 3">
    <name type="scientific">Streptomyces catenulae</name>
    <dbReference type="NCBI Taxonomy" id="66875"/>
    <lineage>
        <taxon>Bacteria</taxon>
        <taxon>Bacillati</taxon>
        <taxon>Actinomycetota</taxon>
        <taxon>Actinomycetes</taxon>
        <taxon>Kitasatosporales</taxon>
        <taxon>Streptomycetaceae</taxon>
        <taxon>Streptomyces</taxon>
    </lineage>
</organism>
<dbReference type="InterPro" id="IPR016032">
    <property type="entry name" value="Sig_transdc_resp-reg_C-effctor"/>
</dbReference>
<dbReference type="Pfam" id="PF00196">
    <property type="entry name" value="GerE"/>
    <property type="match status" value="1"/>
</dbReference>
<dbReference type="SMART" id="SM00421">
    <property type="entry name" value="HTH_LUXR"/>
    <property type="match status" value="1"/>
</dbReference>
<dbReference type="EMBL" id="JBEZVI010000018">
    <property type="protein sequence ID" value="MEU3712686.1"/>
    <property type="molecule type" value="Genomic_DNA"/>
</dbReference>
<reference evidence="2 3" key="1">
    <citation type="submission" date="2024-06" db="EMBL/GenBank/DDBJ databases">
        <title>The Natural Products Discovery Center: Release of the First 8490 Sequenced Strains for Exploring Actinobacteria Biosynthetic Diversity.</title>
        <authorList>
            <person name="Kalkreuter E."/>
            <person name="Kautsar S.A."/>
            <person name="Yang D."/>
            <person name="Bader C.D."/>
            <person name="Teijaro C.N."/>
            <person name="Fluegel L."/>
            <person name="Davis C.M."/>
            <person name="Simpson J.R."/>
            <person name="Lauterbach L."/>
            <person name="Steele A.D."/>
            <person name="Gui C."/>
            <person name="Meng S."/>
            <person name="Li G."/>
            <person name="Viehrig K."/>
            <person name="Ye F."/>
            <person name="Su P."/>
            <person name="Kiefer A.F."/>
            <person name="Nichols A."/>
            <person name="Cepeda A.J."/>
            <person name="Yan W."/>
            <person name="Fan B."/>
            <person name="Jiang Y."/>
            <person name="Adhikari A."/>
            <person name="Zheng C.-J."/>
            <person name="Schuster L."/>
            <person name="Cowan T.M."/>
            <person name="Smanski M.J."/>
            <person name="Chevrette M.G."/>
            <person name="De Carvalho L.P.S."/>
            <person name="Shen B."/>
        </authorList>
    </citation>
    <scope>NUCLEOTIDE SEQUENCE [LARGE SCALE GENOMIC DNA]</scope>
    <source>
        <strain evidence="2 3">NPDC033039</strain>
    </source>
</reference>
<gene>
    <name evidence="2" type="ORF">AB0E61_21645</name>
</gene>
<evidence type="ECO:0000313" key="2">
    <source>
        <dbReference type="EMBL" id="MEU3712686.1"/>
    </source>
</evidence>
<comment type="caution">
    <text evidence="2">The sequence shown here is derived from an EMBL/GenBank/DDBJ whole genome shotgun (WGS) entry which is preliminary data.</text>
</comment>
<proteinExistence type="predicted"/>
<dbReference type="InterPro" id="IPR000792">
    <property type="entry name" value="Tscrpt_reg_LuxR_C"/>
</dbReference>
<name>A0ABV2Z3W3_9ACTN</name>
<dbReference type="PANTHER" id="PTHR34293">
    <property type="entry name" value="HTH-TYPE TRANSCRIPTIONAL REGULATOR TRMBL2"/>
    <property type="match status" value="1"/>
</dbReference>
<feature type="domain" description="HTH luxR-type" evidence="1">
    <location>
        <begin position="257"/>
        <end position="322"/>
    </location>
</feature>
<accession>A0ABV2Z3W3</accession>
<dbReference type="PROSITE" id="PS50043">
    <property type="entry name" value="HTH_LUXR_2"/>
    <property type="match status" value="1"/>
</dbReference>
<dbReference type="SUPFAM" id="SSF46894">
    <property type="entry name" value="C-terminal effector domain of the bipartite response regulators"/>
    <property type="match status" value="1"/>
</dbReference>